<keyword evidence="7" id="KW-1133">Transmembrane helix</keyword>
<evidence type="ECO:0000256" key="9">
    <source>
        <dbReference type="ARBA" id="ARBA00023004"/>
    </source>
</evidence>
<dbReference type="Proteomes" id="UP001154282">
    <property type="component" value="Unassembled WGS sequence"/>
</dbReference>
<keyword evidence="13" id="KW-1185">Reference proteome</keyword>
<dbReference type="Gene3D" id="1.10.630.10">
    <property type="entry name" value="Cytochrome P450"/>
    <property type="match status" value="1"/>
</dbReference>
<name>A0AAV0NA15_9ROSI</name>
<dbReference type="PANTHER" id="PTHR47953">
    <property type="entry name" value="OS08G0105600 PROTEIN"/>
    <property type="match status" value="1"/>
</dbReference>
<evidence type="ECO:0008006" key="14">
    <source>
        <dbReference type="Google" id="ProtNLM"/>
    </source>
</evidence>
<dbReference type="EMBL" id="CAMGYJ010000008">
    <property type="protein sequence ID" value="CAI0455422.1"/>
    <property type="molecule type" value="Genomic_DNA"/>
</dbReference>
<sequence>MSEMVKNPRVLQLEQEEVRRIFPIGKENVDEDLPNKLTYLHAIIKETLRLHPASPLVLSRETRETVPIYGFEIPAKTRVLVNVWAIGRDPSYWMDAEKFCP</sequence>
<evidence type="ECO:0000256" key="7">
    <source>
        <dbReference type="ARBA" id="ARBA00022989"/>
    </source>
</evidence>
<keyword evidence="6" id="KW-0479">Metal-binding</keyword>
<evidence type="ECO:0000256" key="5">
    <source>
        <dbReference type="ARBA" id="ARBA00022692"/>
    </source>
</evidence>
<dbReference type="PRINTS" id="PR00463">
    <property type="entry name" value="EP450I"/>
</dbReference>
<gene>
    <name evidence="12" type="ORF">LITE_LOCUS32322</name>
</gene>
<evidence type="ECO:0000313" key="12">
    <source>
        <dbReference type="EMBL" id="CAI0455422.1"/>
    </source>
</evidence>
<keyword evidence="8" id="KW-0560">Oxidoreductase</keyword>
<dbReference type="InterPro" id="IPR001128">
    <property type="entry name" value="Cyt_P450"/>
</dbReference>
<keyword evidence="5" id="KW-0812">Transmembrane</keyword>
<comment type="similarity">
    <text evidence="3">Belongs to the cytochrome P450 family.</text>
</comment>
<comment type="cofactor">
    <cofactor evidence="1">
        <name>heme</name>
        <dbReference type="ChEBI" id="CHEBI:30413"/>
    </cofactor>
</comment>
<evidence type="ECO:0000256" key="3">
    <source>
        <dbReference type="ARBA" id="ARBA00010617"/>
    </source>
</evidence>
<dbReference type="InterPro" id="IPR002401">
    <property type="entry name" value="Cyt_P450_E_grp-I"/>
</dbReference>
<dbReference type="GO" id="GO:0020037">
    <property type="term" value="F:heme binding"/>
    <property type="evidence" value="ECO:0007669"/>
    <property type="project" value="InterPro"/>
</dbReference>
<evidence type="ECO:0000256" key="8">
    <source>
        <dbReference type="ARBA" id="ARBA00023002"/>
    </source>
</evidence>
<dbReference type="GO" id="GO:0005506">
    <property type="term" value="F:iron ion binding"/>
    <property type="evidence" value="ECO:0007669"/>
    <property type="project" value="InterPro"/>
</dbReference>
<evidence type="ECO:0000256" key="4">
    <source>
        <dbReference type="ARBA" id="ARBA00022617"/>
    </source>
</evidence>
<keyword evidence="4" id="KW-0349">Heme</keyword>
<protein>
    <recommendedName>
        <fullName evidence="14">Cytochrome P450</fullName>
    </recommendedName>
</protein>
<comment type="subcellular location">
    <subcellularLocation>
        <location evidence="2">Membrane</location>
        <topology evidence="2">Single-pass membrane protein</topology>
    </subcellularLocation>
</comment>
<proteinExistence type="inferred from homology"/>
<dbReference type="PANTHER" id="PTHR47953:SF19">
    <property type="entry name" value="OS06G0641600 PROTEIN"/>
    <property type="match status" value="1"/>
</dbReference>
<dbReference type="GO" id="GO:0016020">
    <property type="term" value="C:membrane"/>
    <property type="evidence" value="ECO:0007669"/>
    <property type="project" value="UniProtKB-SubCell"/>
</dbReference>
<dbReference type="AlphaFoldDB" id="A0AAV0NA15"/>
<evidence type="ECO:0000256" key="1">
    <source>
        <dbReference type="ARBA" id="ARBA00001971"/>
    </source>
</evidence>
<organism evidence="12 13">
    <name type="scientific">Linum tenue</name>
    <dbReference type="NCBI Taxonomy" id="586396"/>
    <lineage>
        <taxon>Eukaryota</taxon>
        <taxon>Viridiplantae</taxon>
        <taxon>Streptophyta</taxon>
        <taxon>Embryophyta</taxon>
        <taxon>Tracheophyta</taxon>
        <taxon>Spermatophyta</taxon>
        <taxon>Magnoliopsida</taxon>
        <taxon>eudicotyledons</taxon>
        <taxon>Gunneridae</taxon>
        <taxon>Pentapetalae</taxon>
        <taxon>rosids</taxon>
        <taxon>fabids</taxon>
        <taxon>Malpighiales</taxon>
        <taxon>Linaceae</taxon>
        <taxon>Linum</taxon>
    </lineage>
</organism>
<evidence type="ECO:0000256" key="11">
    <source>
        <dbReference type="ARBA" id="ARBA00023136"/>
    </source>
</evidence>
<evidence type="ECO:0000256" key="10">
    <source>
        <dbReference type="ARBA" id="ARBA00023033"/>
    </source>
</evidence>
<dbReference type="SUPFAM" id="SSF48264">
    <property type="entry name" value="Cytochrome P450"/>
    <property type="match status" value="1"/>
</dbReference>
<reference evidence="12" key="1">
    <citation type="submission" date="2022-08" db="EMBL/GenBank/DDBJ databases">
        <authorList>
            <person name="Gutierrez-Valencia J."/>
        </authorList>
    </citation>
    <scope>NUCLEOTIDE SEQUENCE</scope>
</reference>
<evidence type="ECO:0000256" key="6">
    <source>
        <dbReference type="ARBA" id="ARBA00022723"/>
    </source>
</evidence>
<dbReference type="GO" id="GO:0004497">
    <property type="term" value="F:monooxygenase activity"/>
    <property type="evidence" value="ECO:0007669"/>
    <property type="project" value="UniProtKB-KW"/>
</dbReference>
<keyword evidence="9" id="KW-0408">Iron</keyword>
<dbReference type="Pfam" id="PF00067">
    <property type="entry name" value="p450"/>
    <property type="match status" value="1"/>
</dbReference>
<keyword evidence="10" id="KW-0503">Monooxygenase</keyword>
<accession>A0AAV0NA15</accession>
<dbReference type="InterPro" id="IPR052306">
    <property type="entry name" value="CYP450_71D"/>
</dbReference>
<comment type="caution">
    <text evidence="12">The sequence shown here is derived from an EMBL/GenBank/DDBJ whole genome shotgun (WGS) entry which is preliminary data.</text>
</comment>
<evidence type="ECO:0000256" key="2">
    <source>
        <dbReference type="ARBA" id="ARBA00004167"/>
    </source>
</evidence>
<keyword evidence="11" id="KW-0472">Membrane</keyword>
<evidence type="ECO:0000313" key="13">
    <source>
        <dbReference type="Proteomes" id="UP001154282"/>
    </source>
</evidence>
<dbReference type="InterPro" id="IPR036396">
    <property type="entry name" value="Cyt_P450_sf"/>
</dbReference>
<dbReference type="GO" id="GO:0016705">
    <property type="term" value="F:oxidoreductase activity, acting on paired donors, with incorporation or reduction of molecular oxygen"/>
    <property type="evidence" value="ECO:0007669"/>
    <property type="project" value="InterPro"/>
</dbReference>